<dbReference type="AlphaFoldDB" id="A0A1I2HE01"/>
<keyword evidence="2" id="KW-1133">Transmembrane helix</keyword>
<name>A0A1I2HE01_9BURK</name>
<dbReference type="PANTHER" id="PTHR34220:SF7">
    <property type="entry name" value="SENSOR HISTIDINE KINASE YPDA"/>
    <property type="match status" value="1"/>
</dbReference>
<evidence type="ECO:0000313" key="4">
    <source>
        <dbReference type="EMBL" id="SFF27603.1"/>
    </source>
</evidence>
<feature type="transmembrane region" description="Helical" evidence="2">
    <location>
        <begin position="101"/>
        <end position="127"/>
    </location>
</feature>
<keyword evidence="2" id="KW-0812">Transmembrane</keyword>
<feature type="transmembrane region" description="Helical" evidence="2">
    <location>
        <begin position="66"/>
        <end position="89"/>
    </location>
</feature>
<dbReference type="Gene3D" id="3.30.565.10">
    <property type="entry name" value="Histidine kinase-like ATPase, C-terminal domain"/>
    <property type="match status" value="1"/>
</dbReference>
<dbReference type="SUPFAM" id="SSF55874">
    <property type="entry name" value="ATPase domain of HSP90 chaperone/DNA topoisomerase II/histidine kinase"/>
    <property type="match status" value="1"/>
</dbReference>
<protein>
    <submittedName>
        <fullName evidence="4">Two-component system, LytT family, sensor histidine kinase AlgZ</fullName>
    </submittedName>
</protein>
<feature type="transmembrane region" description="Helical" evidence="2">
    <location>
        <begin position="133"/>
        <end position="153"/>
    </location>
</feature>
<reference evidence="5" key="1">
    <citation type="submission" date="2016-10" db="EMBL/GenBank/DDBJ databases">
        <authorList>
            <person name="Varghese N."/>
            <person name="Submissions S."/>
        </authorList>
    </citation>
    <scope>NUCLEOTIDE SEQUENCE [LARGE SCALE GENOMIC DNA]</scope>
    <source>
        <strain evidence="5">DSM 27981</strain>
    </source>
</reference>
<organism evidence="4 5">
    <name type="scientific">Paracidovorax wautersii</name>
    <dbReference type="NCBI Taxonomy" id="1177982"/>
    <lineage>
        <taxon>Bacteria</taxon>
        <taxon>Pseudomonadati</taxon>
        <taxon>Pseudomonadota</taxon>
        <taxon>Betaproteobacteria</taxon>
        <taxon>Burkholderiales</taxon>
        <taxon>Comamonadaceae</taxon>
        <taxon>Paracidovorax</taxon>
    </lineage>
</organism>
<dbReference type="Pfam" id="PF06580">
    <property type="entry name" value="His_kinase"/>
    <property type="match status" value="1"/>
</dbReference>
<dbReference type="InterPro" id="IPR010559">
    <property type="entry name" value="Sig_transdc_His_kin_internal"/>
</dbReference>
<evidence type="ECO:0000256" key="1">
    <source>
        <dbReference type="SAM" id="MobiDB-lite"/>
    </source>
</evidence>
<dbReference type="RefSeq" id="WP_092941888.1">
    <property type="nucleotide sequence ID" value="NZ_FONX01000022.1"/>
</dbReference>
<dbReference type="InterPro" id="IPR050640">
    <property type="entry name" value="Bact_2-comp_sensor_kinase"/>
</dbReference>
<evidence type="ECO:0000259" key="3">
    <source>
        <dbReference type="Pfam" id="PF06580"/>
    </source>
</evidence>
<dbReference type="GO" id="GO:0016020">
    <property type="term" value="C:membrane"/>
    <property type="evidence" value="ECO:0007669"/>
    <property type="project" value="InterPro"/>
</dbReference>
<evidence type="ECO:0000256" key="2">
    <source>
        <dbReference type="SAM" id="Phobius"/>
    </source>
</evidence>
<keyword evidence="4" id="KW-0808">Transferase</keyword>
<feature type="region of interest" description="Disordered" evidence="1">
    <location>
        <begin position="1"/>
        <end position="22"/>
    </location>
</feature>
<keyword evidence="4" id="KW-0418">Kinase</keyword>
<gene>
    <name evidence="4" type="ORF">SAMN04489711_1224</name>
</gene>
<dbReference type="GO" id="GO:0000155">
    <property type="term" value="F:phosphorelay sensor kinase activity"/>
    <property type="evidence" value="ECO:0007669"/>
    <property type="project" value="InterPro"/>
</dbReference>
<dbReference type="Proteomes" id="UP000199119">
    <property type="component" value="Unassembled WGS sequence"/>
</dbReference>
<accession>A0A1I2HE01</accession>
<dbReference type="STRING" id="1177982.SAMN04489711_1224"/>
<evidence type="ECO:0000313" key="5">
    <source>
        <dbReference type="Proteomes" id="UP000199119"/>
    </source>
</evidence>
<feature type="compositionally biased region" description="Pro residues" evidence="1">
    <location>
        <begin position="10"/>
        <end position="21"/>
    </location>
</feature>
<keyword evidence="5" id="KW-1185">Reference proteome</keyword>
<dbReference type="PANTHER" id="PTHR34220">
    <property type="entry name" value="SENSOR HISTIDINE KINASE YPDA"/>
    <property type="match status" value="1"/>
</dbReference>
<dbReference type="InterPro" id="IPR036890">
    <property type="entry name" value="HATPase_C_sf"/>
</dbReference>
<dbReference type="EMBL" id="FONX01000022">
    <property type="protein sequence ID" value="SFF27603.1"/>
    <property type="molecule type" value="Genomic_DNA"/>
</dbReference>
<dbReference type="OrthoDB" id="2514702at2"/>
<proteinExistence type="predicted"/>
<feature type="domain" description="Signal transduction histidine kinase internal region" evidence="3">
    <location>
        <begin position="165"/>
        <end position="243"/>
    </location>
</feature>
<keyword evidence="2" id="KW-0472">Membrane</keyword>
<feature type="transmembrane region" description="Helical" evidence="2">
    <location>
        <begin position="40"/>
        <end position="60"/>
    </location>
</feature>
<sequence length="356" mass="37710">MQETQILSTPPAPPAKRPPANAPRAPLGRALVFDACHVGVILRAVLFVEAVLGVGAMFGAMTPLEWLVRLSLLTGGALPATLAWLVTACSLKRLLEQLHVGLQYAAGVLLGAVSGLYACGTLALVGAAQEPPWLASAASGALLSAALVAALVLRARGRTPAATAARLSELQSRIRPHFLFNTLNSAIALVRAEPARAETLLEDLSDLFRHALLDQGEAVTLAEEIALARRYLDIEQVRFGDRLQVHWSLDARADGAPLPSLLLQPLVENAVKHGVEPDPEGGSIHIRTELRGSRVLVVITNSLPAASPVPAPRGHGIALANVRDRLRLLHDVQCDFSAGPHNGGHYQVRISLPPHG</sequence>